<feature type="transmembrane region" description="Helical" evidence="6">
    <location>
        <begin position="375"/>
        <end position="403"/>
    </location>
</feature>
<evidence type="ECO:0000313" key="8">
    <source>
        <dbReference type="Proteomes" id="UP001249291"/>
    </source>
</evidence>
<protein>
    <submittedName>
        <fullName evidence="7">Amino acid transporter</fullName>
    </submittedName>
</protein>
<dbReference type="Pfam" id="PF13520">
    <property type="entry name" value="AA_permease_2"/>
    <property type="match status" value="1"/>
</dbReference>
<organism evidence="7 8">
    <name type="scientific">Microbacterium foliorum</name>
    <dbReference type="NCBI Taxonomy" id="104336"/>
    <lineage>
        <taxon>Bacteria</taxon>
        <taxon>Bacillati</taxon>
        <taxon>Actinomycetota</taxon>
        <taxon>Actinomycetes</taxon>
        <taxon>Micrococcales</taxon>
        <taxon>Microbacteriaceae</taxon>
        <taxon>Microbacterium</taxon>
    </lineage>
</organism>
<feature type="transmembrane region" description="Helical" evidence="6">
    <location>
        <begin position="288"/>
        <end position="314"/>
    </location>
</feature>
<accession>A0ABU1HVL4</accession>
<feature type="transmembrane region" description="Helical" evidence="6">
    <location>
        <begin position="349"/>
        <end position="369"/>
    </location>
</feature>
<feature type="transmembrane region" description="Helical" evidence="6">
    <location>
        <begin position="61"/>
        <end position="80"/>
    </location>
</feature>
<reference evidence="7 8" key="1">
    <citation type="submission" date="2023-08" db="EMBL/GenBank/DDBJ databases">
        <title>Functional and genomic diversity of the sorghum phyllosphere microbiome.</title>
        <authorList>
            <person name="Shade A."/>
        </authorList>
    </citation>
    <scope>NUCLEOTIDE SEQUENCE [LARGE SCALE GENOMIC DNA]</scope>
    <source>
        <strain evidence="7 8">SORGH_AS_0445</strain>
    </source>
</reference>
<gene>
    <name evidence="7" type="ORF">QE375_003630</name>
</gene>
<dbReference type="PANTHER" id="PTHR42770">
    <property type="entry name" value="AMINO ACID TRANSPORTER-RELATED"/>
    <property type="match status" value="1"/>
</dbReference>
<feature type="transmembrane region" description="Helical" evidence="6">
    <location>
        <begin position="447"/>
        <end position="466"/>
    </location>
</feature>
<feature type="transmembrane region" description="Helical" evidence="6">
    <location>
        <begin position="139"/>
        <end position="160"/>
    </location>
</feature>
<feature type="transmembrane region" description="Helical" evidence="6">
    <location>
        <begin position="172"/>
        <end position="193"/>
    </location>
</feature>
<dbReference type="InterPro" id="IPR050367">
    <property type="entry name" value="APC_superfamily"/>
</dbReference>
<feature type="transmembrane region" description="Helical" evidence="6">
    <location>
        <begin position="245"/>
        <end position="268"/>
    </location>
</feature>
<evidence type="ECO:0000256" key="3">
    <source>
        <dbReference type="ARBA" id="ARBA00022692"/>
    </source>
</evidence>
<sequence length="480" mass="48704">MSDTEIGRAVLPSSASVPGLRRGTLGAGRVAFFVVATVAPLAGLAGASPVVFGAVGAGAPVVFLLAGALFVIFSVGYVIMSRHLSNAGGYIAYIARAFGARAAAGAGYISVLAFFCVQLALWSQLAVFAQILVEQLTGAVIPAAVFLFGLLLVGTVVVCLGTESSIAVAGGILGLEMLALLALIVFGVVHGAADGTLATSIDLRALVQPGLGIAFLFAVSAFIGFEATVVFSEEAADPHRTIPRAVGIAIATIALSYALGTWAVLLALGPQGIQQAAADDPSGLVLRAAGVVAGPWLVTASTILIVTSFIASLIGSLNMFARVVFAMGRAGVLPRWVGRASRTGAPSRAAAAIGVGVAGVLLMFLLAGADLIGVVFSWFLALGTAALLVLLVATSVSIIVFFAKNPDLELGVWRVFVLPSIAAIGFTITAVLAVVNYDMLLGGSGDVARWLLMLIPLCAVTGWTVASRARVSPDFAADLS</sequence>
<feature type="transmembrane region" description="Helical" evidence="6">
    <location>
        <begin position="213"/>
        <end position="233"/>
    </location>
</feature>
<dbReference type="RefSeq" id="WP_309693937.1">
    <property type="nucleotide sequence ID" value="NZ_JAVIZQ010000001.1"/>
</dbReference>
<evidence type="ECO:0000256" key="1">
    <source>
        <dbReference type="ARBA" id="ARBA00004651"/>
    </source>
</evidence>
<dbReference type="EMBL" id="JAVIZQ010000001">
    <property type="protein sequence ID" value="MDR6144076.1"/>
    <property type="molecule type" value="Genomic_DNA"/>
</dbReference>
<keyword evidence="5 6" id="KW-0472">Membrane</keyword>
<dbReference type="InterPro" id="IPR002293">
    <property type="entry name" value="AA/rel_permease1"/>
</dbReference>
<keyword evidence="8" id="KW-1185">Reference proteome</keyword>
<dbReference type="Gene3D" id="1.20.1740.10">
    <property type="entry name" value="Amino acid/polyamine transporter I"/>
    <property type="match status" value="1"/>
</dbReference>
<keyword evidence="3 6" id="KW-0812">Transmembrane</keyword>
<dbReference type="PANTHER" id="PTHR42770:SF16">
    <property type="entry name" value="AMINO ACID PERMEASE"/>
    <property type="match status" value="1"/>
</dbReference>
<evidence type="ECO:0000313" key="7">
    <source>
        <dbReference type="EMBL" id="MDR6144076.1"/>
    </source>
</evidence>
<comment type="caution">
    <text evidence="7">The sequence shown here is derived from an EMBL/GenBank/DDBJ whole genome shotgun (WGS) entry which is preliminary data.</text>
</comment>
<evidence type="ECO:0000256" key="2">
    <source>
        <dbReference type="ARBA" id="ARBA00022475"/>
    </source>
</evidence>
<dbReference type="Proteomes" id="UP001249291">
    <property type="component" value="Unassembled WGS sequence"/>
</dbReference>
<evidence type="ECO:0000256" key="6">
    <source>
        <dbReference type="SAM" id="Phobius"/>
    </source>
</evidence>
<evidence type="ECO:0000256" key="4">
    <source>
        <dbReference type="ARBA" id="ARBA00022989"/>
    </source>
</evidence>
<keyword evidence="4 6" id="KW-1133">Transmembrane helix</keyword>
<proteinExistence type="predicted"/>
<dbReference type="PIRSF" id="PIRSF006060">
    <property type="entry name" value="AA_transporter"/>
    <property type="match status" value="1"/>
</dbReference>
<feature type="transmembrane region" description="Helical" evidence="6">
    <location>
        <begin position="30"/>
        <end position="55"/>
    </location>
</feature>
<comment type="subcellular location">
    <subcellularLocation>
        <location evidence="1">Cell membrane</location>
        <topology evidence="1">Multi-pass membrane protein</topology>
    </subcellularLocation>
</comment>
<evidence type="ECO:0000256" key="5">
    <source>
        <dbReference type="ARBA" id="ARBA00023136"/>
    </source>
</evidence>
<feature type="transmembrane region" description="Helical" evidence="6">
    <location>
        <begin position="106"/>
        <end position="133"/>
    </location>
</feature>
<keyword evidence="2" id="KW-1003">Cell membrane</keyword>
<feature type="transmembrane region" description="Helical" evidence="6">
    <location>
        <begin position="415"/>
        <end position="435"/>
    </location>
</feature>
<name>A0ABU1HVL4_9MICO</name>